<evidence type="ECO:0000256" key="1">
    <source>
        <dbReference type="SAM" id="SignalP"/>
    </source>
</evidence>
<name>A0A2U2DQ91_9HYPH</name>
<evidence type="ECO:0008006" key="4">
    <source>
        <dbReference type="Google" id="ProtNLM"/>
    </source>
</evidence>
<feature type="chain" id="PRO_5015576433" description="SHOCT domain-containing protein" evidence="1">
    <location>
        <begin position="24"/>
        <end position="128"/>
    </location>
</feature>
<accession>A0A2U2DQ91</accession>
<evidence type="ECO:0000313" key="3">
    <source>
        <dbReference type="Proteomes" id="UP000245252"/>
    </source>
</evidence>
<dbReference type="AlphaFoldDB" id="A0A2U2DQ91"/>
<dbReference type="Proteomes" id="UP000245252">
    <property type="component" value="Unassembled WGS sequence"/>
</dbReference>
<dbReference type="EMBL" id="QFBC01000006">
    <property type="protein sequence ID" value="PWE55389.1"/>
    <property type="molecule type" value="Genomic_DNA"/>
</dbReference>
<proteinExistence type="predicted"/>
<keyword evidence="3" id="KW-1185">Reference proteome</keyword>
<protein>
    <recommendedName>
        <fullName evidence="4">SHOCT domain-containing protein</fullName>
    </recommendedName>
</protein>
<dbReference type="RefSeq" id="WP_109459087.1">
    <property type="nucleotide sequence ID" value="NZ_QFBC01000006.1"/>
</dbReference>
<organism evidence="2 3">
    <name type="scientific">Metarhizobium album</name>
    <dbReference type="NCBI Taxonomy" id="2182425"/>
    <lineage>
        <taxon>Bacteria</taxon>
        <taxon>Pseudomonadati</taxon>
        <taxon>Pseudomonadota</taxon>
        <taxon>Alphaproteobacteria</taxon>
        <taxon>Hyphomicrobiales</taxon>
        <taxon>Rhizobiaceae</taxon>
        <taxon>Metarhizobium</taxon>
    </lineage>
</organism>
<sequence>MVIIRQTARTAILGAAIAAAATAAGCSTQPLPPTQAQPVVTVTADGASLQRETAPRNTGAYPSFSDPLTAANAQMSDDEATTMQQRLASLGHARRSGAISEAEYQRRVAEMRKLAAEHGAQAQAEIAN</sequence>
<dbReference type="OrthoDB" id="8420575at2"/>
<reference evidence="2 3" key="1">
    <citation type="submission" date="2018-05" db="EMBL/GenBank/DDBJ databases">
        <title>The draft genome of strain NS-104.</title>
        <authorList>
            <person name="Hang P."/>
            <person name="Jiang J."/>
        </authorList>
    </citation>
    <scope>NUCLEOTIDE SEQUENCE [LARGE SCALE GENOMIC DNA]</scope>
    <source>
        <strain evidence="2 3">NS-104</strain>
    </source>
</reference>
<keyword evidence="1" id="KW-0732">Signal</keyword>
<gene>
    <name evidence="2" type="ORF">DEM27_15105</name>
</gene>
<evidence type="ECO:0000313" key="2">
    <source>
        <dbReference type="EMBL" id="PWE55389.1"/>
    </source>
</evidence>
<feature type="signal peptide" evidence="1">
    <location>
        <begin position="1"/>
        <end position="23"/>
    </location>
</feature>
<dbReference type="PROSITE" id="PS51257">
    <property type="entry name" value="PROKAR_LIPOPROTEIN"/>
    <property type="match status" value="1"/>
</dbReference>
<comment type="caution">
    <text evidence="2">The sequence shown here is derived from an EMBL/GenBank/DDBJ whole genome shotgun (WGS) entry which is preliminary data.</text>
</comment>